<dbReference type="PROSITE" id="PS50865">
    <property type="entry name" value="ZF_MYND_2"/>
    <property type="match status" value="1"/>
</dbReference>
<dbReference type="InterPro" id="IPR002893">
    <property type="entry name" value="Znf_MYND"/>
</dbReference>
<evidence type="ECO:0000256" key="3">
    <source>
        <dbReference type="ARBA" id="ARBA00022833"/>
    </source>
</evidence>
<dbReference type="Pfam" id="PF20179">
    <property type="entry name" value="MSS51_C"/>
    <property type="match status" value="1"/>
</dbReference>
<comment type="caution">
    <text evidence="6">The sequence shown here is derived from an EMBL/GenBank/DDBJ whole genome shotgun (WGS) entry which is preliminary data.</text>
</comment>
<evidence type="ECO:0000256" key="4">
    <source>
        <dbReference type="PROSITE-ProRule" id="PRU00134"/>
    </source>
</evidence>
<dbReference type="Proteomes" id="UP000620124">
    <property type="component" value="Unassembled WGS sequence"/>
</dbReference>
<evidence type="ECO:0000313" key="7">
    <source>
        <dbReference type="Proteomes" id="UP000620124"/>
    </source>
</evidence>
<name>A0A8H6X4T8_9AGAR</name>
<evidence type="ECO:0000313" key="6">
    <source>
        <dbReference type="EMBL" id="KAF7334488.1"/>
    </source>
</evidence>
<accession>A0A8H6X4T8</accession>
<organism evidence="6 7">
    <name type="scientific">Mycena venus</name>
    <dbReference type="NCBI Taxonomy" id="2733690"/>
    <lineage>
        <taxon>Eukaryota</taxon>
        <taxon>Fungi</taxon>
        <taxon>Dikarya</taxon>
        <taxon>Basidiomycota</taxon>
        <taxon>Agaricomycotina</taxon>
        <taxon>Agaricomycetes</taxon>
        <taxon>Agaricomycetidae</taxon>
        <taxon>Agaricales</taxon>
        <taxon>Marasmiineae</taxon>
        <taxon>Mycenaceae</taxon>
        <taxon>Mycena</taxon>
    </lineage>
</organism>
<keyword evidence="3" id="KW-0862">Zinc</keyword>
<proteinExistence type="predicted"/>
<dbReference type="SUPFAM" id="SSF144232">
    <property type="entry name" value="HIT/MYND zinc finger-like"/>
    <property type="match status" value="1"/>
</dbReference>
<evidence type="ECO:0000259" key="5">
    <source>
        <dbReference type="PROSITE" id="PS50865"/>
    </source>
</evidence>
<dbReference type="PROSITE" id="PS01360">
    <property type="entry name" value="ZF_MYND_1"/>
    <property type="match status" value="1"/>
</dbReference>
<dbReference type="EMBL" id="JACAZI010000026">
    <property type="protein sequence ID" value="KAF7334488.1"/>
    <property type="molecule type" value="Genomic_DNA"/>
</dbReference>
<dbReference type="Gene3D" id="6.10.140.2220">
    <property type="match status" value="1"/>
</dbReference>
<keyword evidence="2 4" id="KW-0863">Zinc-finger</keyword>
<sequence>MYLPTSADILAALGLSCSHCHKMNSSSEERGLLRCSGCRRLAYCNNECQKADWRNHKAICQTLQLVEKDIEATSEMAAAFPEAAQNDLKTLDRISVAHADQMVALCEKLLQRSLTSREIDVISYEPKCLACARTDMILRTKAHMPEAESTGAVITPCERCKMSFGCCDEHWSVARALHQGPCDDLPGTVSQCDKNLEMCADVDYSAVLTAAQEKHFMWRIIQRQATWSPLTGCTWKEVIGSDVASAAAGTAFERHVPACTRRISSLASTAFTILYALEHLNTGVAWTEKSELTINMIIASPLDFFEAGYVYEAILHRAPKVKKLVFYFFLPKGVPGEISQAWASEICGDCASKTKGIFNHFVMTRTFESFVHNEAELFVQPDLFIATSSTIIAEHDPAQWRRTIALLVARRIPSVFTTFSRRLAESGQAVMRECGAELVPSLSGVRNPFGDMKMNPNFDKVHGFHAPNAWFVGGFR</sequence>
<keyword evidence="1" id="KW-0479">Metal-binding</keyword>
<gene>
    <name evidence="6" type="ORF">MVEN_02278300</name>
</gene>
<dbReference type="InterPro" id="IPR046824">
    <property type="entry name" value="Mss51-like_C"/>
</dbReference>
<dbReference type="PANTHER" id="PTHR28069">
    <property type="entry name" value="GH20023P"/>
    <property type="match status" value="1"/>
</dbReference>
<dbReference type="Pfam" id="PF01753">
    <property type="entry name" value="zf-MYND"/>
    <property type="match status" value="1"/>
</dbReference>
<feature type="domain" description="MYND-type" evidence="5">
    <location>
        <begin position="17"/>
        <end position="60"/>
    </location>
</feature>
<dbReference type="AlphaFoldDB" id="A0A8H6X4T8"/>
<dbReference type="OrthoDB" id="432970at2759"/>
<protein>
    <submittedName>
        <fullName evidence="6">MYND-type domain-containing protein</fullName>
    </submittedName>
</protein>
<dbReference type="GO" id="GO:0008270">
    <property type="term" value="F:zinc ion binding"/>
    <property type="evidence" value="ECO:0007669"/>
    <property type="project" value="UniProtKB-KW"/>
</dbReference>
<evidence type="ECO:0000256" key="2">
    <source>
        <dbReference type="ARBA" id="ARBA00022771"/>
    </source>
</evidence>
<keyword evidence="7" id="KW-1185">Reference proteome</keyword>
<evidence type="ECO:0000256" key="1">
    <source>
        <dbReference type="ARBA" id="ARBA00022723"/>
    </source>
</evidence>
<reference evidence="6" key="1">
    <citation type="submission" date="2020-05" db="EMBL/GenBank/DDBJ databases">
        <title>Mycena genomes resolve the evolution of fungal bioluminescence.</title>
        <authorList>
            <person name="Tsai I.J."/>
        </authorList>
    </citation>
    <scope>NUCLEOTIDE SEQUENCE</scope>
    <source>
        <strain evidence="6">CCC161011</strain>
    </source>
</reference>